<evidence type="ECO:0000259" key="11">
    <source>
        <dbReference type="PROSITE" id="PS52029"/>
    </source>
</evidence>
<evidence type="ECO:0000256" key="6">
    <source>
        <dbReference type="ARBA" id="ARBA00022960"/>
    </source>
</evidence>
<dbReference type="InterPro" id="IPR050979">
    <property type="entry name" value="LD-transpeptidase"/>
</dbReference>
<evidence type="ECO:0000256" key="5">
    <source>
        <dbReference type="ARBA" id="ARBA00022801"/>
    </source>
</evidence>
<keyword evidence="13" id="KW-1185">Reference proteome</keyword>
<gene>
    <name evidence="12" type="ORF">NF348_15990</name>
</gene>
<keyword evidence="6 9" id="KW-0133">Cell shape</keyword>
<reference evidence="12" key="1">
    <citation type="submission" date="2022-06" db="EMBL/GenBank/DDBJ databases">
        <title>Devosia sp. XJ19-45 genome assembly.</title>
        <authorList>
            <person name="Li B."/>
            <person name="Cai M."/>
            <person name="Nie G."/>
            <person name="Li W."/>
        </authorList>
    </citation>
    <scope>NUCLEOTIDE SEQUENCE</scope>
    <source>
        <strain evidence="12">XJ19-45</strain>
    </source>
</reference>
<accession>A0A9Q4AS01</accession>
<keyword evidence="7 9" id="KW-0573">Peptidoglycan synthesis</keyword>
<comment type="caution">
    <text evidence="12">The sequence shown here is derived from an EMBL/GenBank/DDBJ whole genome shotgun (WGS) entry which is preliminary data.</text>
</comment>
<keyword evidence="3" id="KW-0328">Glycosyltransferase</keyword>
<feature type="active site" description="Proton donor/acceptor" evidence="9">
    <location>
        <position position="168"/>
    </location>
</feature>
<name>A0A9Q4AS01_9HYPH</name>
<dbReference type="Proteomes" id="UP001060275">
    <property type="component" value="Unassembled WGS sequence"/>
</dbReference>
<feature type="domain" description="L,D-TPase catalytic" evidence="11">
    <location>
        <begin position="79"/>
        <end position="208"/>
    </location>
</feature>
<evidence type="ECO:0000256" key="3">
    <source>
        <dbReference type="ARBA" id="ARBA00022676"/>
    </source>
</evidence>
<organism evidence="12 13">
    <name type="scientific">Devosia ureilytica</name>
    <dbReference type="NCBI Taxonomy" id="2952754"/>
    <lineage>
        <taxon>Bacteria</taxon>
        <taxon>Pseudomonadati</taxon>
        <taxon>Pseudomonadota</taxon>
        <taxon>Alphaproteobacteria</taxon>
        <taxon>Hyphomicrobiales</taxon>
        <taxon>Devosiaceae</taxon>
        <taxon>Devosia</taxon>
    </lineage>
</organism>
<evidence type="ECO:0000256" key="9">
    <source>
        <dbReference type="PROSITE-ProRule" id="PRU01373"/>
    </source>
</evidence>
<evidence type="ECO:0000256" key="7">
    <source>
        <dbReference type="ARBA" id="ARBA00022984"/>
    </source>
</evidence>
<evidence type="ECO:0000256" key="4">
    <source>
        <dbReference type="ARBA" id="ARBA00022679"/>
    </source>
</evidence>
<comment type="similarity">
    <text evidence="2">Belongs to the YkuD family.</text>
</comment>
<dbReference type="Pfam" id="PF03734">
    <property type="entry name" value="YkuD"/>
    <property type="match status" value="1"/>
</dbReference>
<dbReference type="GO" id="GO:0016757">
    <property type="term" value="F:glycosyltransferase activity"/>
    <property type="evidence" value="ECO:0007669"/>
    <property type="project" value="UniProtKB-KW"/>
</dbReference>
<dbReference type="GO" id="GO:0018104">
    <property type="term" value="P:peptidoglycan-protein cross-linking"/>
    <property type="evidence" value="ECO:0007669"/>
    <property type="project" value="TreeGrafter"/>
</dbReference>
<dbReference type="EMBL" id="JAMWDU010000006">
    <property type="protein sequence ID" value="MCP8888617.1"/>
    <property type="molecule type" value="Genomic_DNA"/>
</dbReference>
<dbReference type="GO" id="GO:0071555">
    <property type="term" value="P:cell wall organization"/>
    <property type="evidence" value="ECO:0007669"/>
    <property type="project" value="UniProtKB-UniRule"/>
</dbReference>
<evidence type="ECO:0000256" key="1">
    <source>
        <dbReference type="ARBA" id="ARBA00004752"/>
    </source>
</evidence>
<evidence type="ECO:0000313" key="12">
    <source>
        <dbReference type="EMBL" id="MCP8888617.1"/>
    </source>
</evidence>
<dbReference type="FunFam" id="2.40.440.10:FF:000002">
    <property type="entry name" value="L,D-transpeptidase ErfK/SrfK"/>
    <property type="match status" value="1"/>
</dbReference>
<dbReference type="SUPFAM" id="SSF141523">
    <property type="entry name" value="L,D-transpeptidase catalytic domain-like"/>
    <property type="match status" value="1"/>
</dbReference>
<keyword evidence="4" id="KW-0808">Transferase</keyword>
<dbReference type="CDD" id="cd16913">
    <property type="entry name" value="YkuD_like"/>
    <property type="match status" value="1"/>
</dbReference>
<dbReference type="PROSITE" id="PS52029">
    <property type="entry name" value="LD_TPASE"/>
    <property type="match status" value="1"/>
</dbReference>
<dbReference type="GO" id="GO:0071972">
    <property type="term" value="F:peptidoglycan L,D-transpeptidase activity"/>
    <property type="evidence" value="ECO:0007669"/>
    <property type="project" value="TreeGrafter"/>
</dbReference>
<feature type="signal peptide" evidence="10">
    <location>
        <begin position="1"/>
        <end position="27"/>
    </location>
</feature>
<comment type="pathway">
    <text evidence="1 9">Cell wall biogenesis; peptidoglycan biosynthesis.</text>
</comment>
<dbReference type="Gene3D" id="2.40.440.10">
    <property type="entry name" value="L,D-transpeptidase catalytic domain-like"/>
    <property type="match status" value="1"/>
</dbReference>
<feature type="chain" id="PRO_5040162509" evidence="10">
    <location>
        <begin position="28"/>
        <end position="209"/>
    </location>
</feature>
<proteinExistence type="inferred from homology"/>
<dbReference type="InterPro" id="IPR038063">
    <property type="entry name" value="Transpep_catalytic_dom"/>
</dbReference>
<dbReference type="AlphaFoldDB" id="A0A9Q4AS01"/>
<dbReference type="GO" id="GO:0005576">
    <property type="term" value="C:extracellular region"/>
    <property type="evidence" value="ECO:0007669"/>
    <property type="project" value="TreeGrafter"/>
</dbReference>
<sequence>MQAMKHQMTRLLIAALAISSMLLPAQAEGVRPGWRAAPPPGVTITDSRPRHALALQANAYVSPVYLRQVVPYATTERSGTLVVDTRQHFLYFVLGDGRALRYGIGVARDGFEWNGTHRITRKAEWPSWTPPAEMRRRQPGLPLRMEGGPDNPLGARALYIGSTLYRIHGTTEPWSIGQNVSSGCIRMTNADVIDLYGRVQLNTKVVVLS</sequence>
<evidence type="ECO:0000313" key="13">
    <source>
        <dbReference type="Proteomes" id="UP001060275"/>
    </source>
</evidence>
<dbReference type="GO" id="GO:0008360">
    <property type="term" value="P:regulation of cell shape"/>
    <property type="evidence" value="ECO:0007669"/>
    <property type="project" value="UniProtKB-UniRule"/>
</dbReference>
<evidence type="ECO:0000256" key="8">
    <source>
        <dbReference type="ARBA" id="ARBA00023316"/>
    </source>
</evidence>
<evidence type="ECO:0000256" key="10">
    <source>
        <dbReference type="SAM" id="SignalP"/>
    </source>
</evidence>
<keyword evidence="8 9" id="KW-0961">Cell wall biogenesis/degradation</keyword>
<evidence type="ECO:0000256" key="2">
    <source>
        <dbReference type="ARBA" id="ARBA00005992"/>
    </source>
</evidence>
<protein>
    <submittedName>
        <fullName evidence="12">L,D-transpeptidase</fullName>
    </submittedName>
</protein>
<keyword evidence="5" id="KW-0378">Hydrolase</keyword>
<keyword evidence="10" id="KW-0732">Signal</keyword>
<dbReference type="PANTHER" id="PTHR30582">
    <property type="entry name" value="L,D-TRANSPEPTIDASE"/>
    <property type="match status" value="1"/>
</dbReference>
<dbReference type="PANTHER" id="PTHR30582:SF24">
    <property type="entry name" value="L,D-TRANSPEPTIDASE ERFK_SRFK-RELATED"/>
    <property type="match status" value="1"/>
</dbReference>
<dbReference type="InterPro" id="IPR005490">
    <property type="entry name" value="LD_TPept_cat_dom"/>
</dbReference>
<feature type="active site" description="Nucleophile" evidence="9">
    <location>
        <position position="184"/>
    </location>
</feature>